<accession>A0A0F9CYT6</accession>
<proteinExistence type="predicted"/>
<gene>
    <name evidence="1" type="ORF">LCGC14_2552340</name>
</gene>
<name>A0A0F9CYT6_9ZZZZ</name>
<reference evidence="1" key="1">
    <citation type="journal article" date="2015" name="Nature">
        <title>Complex archaea that bridge the gap between prokaryotes and eukaryotes.</title>
        <authorList>
            <person name="Spang A."/>
            <person name="Saw J.H."/>
            <person name="Jorgensen S.L."/>
            <person name="Zaremba-Niedzwiedzka K."/>
            <person name="Martijn J."/>
            <person name="Lind A.E."/>
            <person name="van Eijk R."/>
            <person name="Schleper C."/>
            <person name="Guy L."/>
            <person name="Ettema T.J."/>
        </authorList>
    </citation>
    <scope>NUCLEOTIDE SEQUENCE</scope>
</reference>
<protein>
    <submittedName>
        <fullName evidence="1">Uncharacterized protein</fullName>
    </submittedName>
</protein>
<organism evidence="1">
    <name type="scientific">marine sediment metagenome</name>
    <dbReference type="NCBI Taxonomy" id="412755"/>
    <lineage>
        <taxon>unclassified sequences</taxon>
        <taxon>metagenomes</taxon>
        <taxon>ecological metagenomes</taxon>
    </lineage>
</organism>
<evidence type="ECO:0000313" key="1">
    <source>
        <dbReference type="EMBL" id="KKL10786.1"/>
    </source>
</evidence>
<dbReference type="AlphaFoldDB" id="A0A0F9CYT6"/>
<dbReference type="EMBL" id="LAZR01041920">
    <property type="protein sequence ID" value="KKL10786.1"/>
    <property type="molecule type" value="Genomic_DNA"/>
</dbReference>
<comment type="caution">
    <text evidence="1">The sequence shown here is derived from an EMBL/GenBank/DDBJ whole genome shotgun (WGS) entry which is preliminary data.</text>
</comment>
<sequence length="60" mass="7278">MSSNANTHFVEYKREKFKKFYVGAKNLFDFGWVVKRIDKKKGFINLSNLEKHKYTFKKKD</sequence>